<feature type="domain" description="Reverse transcriptase Ty1/copia-type" evidence="1">
    <location>
        <begin position="22"/>
        <end position="86"/>
    </location>
</feature>
<dbReference type="Pfam" id="PF07727">
    <property type="entry name" value="RVT_2"/>
    <property type="match status" value="1"/>
</dbReference>
<evidence type="ECO:0000313" key="3">
    <source>
        <dbReference type="Proteomes" id="UP000288805"/>
    </source>
</evidence>
<dbReference type="Proteomes" id="UP000288805">
    <property type="component" value="Unassembled WGS sequence"/>
</dbReference>
<gene>
    <name evidence="2" type="ORF">CK203_096131</name>
</gene>
<reference evidence="2 3" key="1">
    <citation type="journal article" date="2018" name="PLoS Genet.">
        <title>Population sequencing reveals clonal diversity and ancestral inbreeding in the grapevine cultivar Chardonnay.</title>
        <authorList>
            <person name="Roach M.J."/>
            <person name="Johnson D.L."/>
            <person name="Bohlmann J."/>
            <person name="van Vuuren H.J."/>
            <person name="Jones S.J."/>
            <person name="Pretorius I.S."/>
            <person name="Schmidt S.A."/>
            <person name="Borneman A.R."/>
        </authorList>
    </citation>
    <scope>NUCLEOTIDE SEQUENCE [LARGE SCALE GENOMIC DNA]</scope>
    <source>
        <strain evidence="3">cv. Chardonnay</strain>
        <tissue evidence="2">Leaf</tissue>
    </source>
</reference>
<comment type="caution">
    <text evidence="2">The sequence shown here is derived from an EMBL/GenBank/DDBJ whole genome shotgun (WGS) entry which is preliminary data.</text>
</comment>
<evidence type="ECO:0000313" key="2">
    <source>
        <dbReference type="EMBL" id="RVW39386.1"/>
    </source>
</evidence>
<organism evidence="2 3">
    <name type="scientific">Vitis vinifera</name>
    <name type="common">Grape</name>
    <dbReference type="NCBI Taxonomy" id="29760"/>
    <lineage>
        <taxon>Eukaryota</taxon>
        <taxon>Viridiplantae</taxon>
        <taxon>Streptophyta</taxon>
        <taxon>Embryophyta</taxon>
        <taxon>Tracheophyta</taxon>
        <taxon>Spermatophyta</taxon>
        <taxon>Magnoliopsida</taxon>
        <taxon>eudicotyledons</taxon>
        <taxon>Gunneridae</taxon>
        <taxon>Pentapetalae</taxon>
        <taxon>rosids</taxon>
        <taxon>Vitales</taxon>
        <taxon>Vitaceae</taxon>
        <taxon>Viteae</taxon>
        <taxon>Vitis</taxon>
    </lineage>
</organism>
<dbReference type="InterPro" id="IPR013103">
    <property type="entry name" value="RVT_2"/>
</dbReference>
<sequence length="284" mass="32654">MQGESNQDLPKEWKFVINHPQDQIIEFSKCMHSEFEKSMMGELNFFLGLQIKQLKKGTFINQAKYIRGLLKRFNMEEAKIMKTPMSSSIKLDKDEKGPVDRFVGIRILKRLLRFNFSTVLLHFFKDGLAARGDCFGAGFLDFGASILFEGDIWRSVTVISKVLHCMICSIFLPWGGHRDEVSYYEAFLINSVLTGRQIHLGYLMMMHMISCYESMTRVLLYGRFLTRVFKTVGIDLSKETDFEAPSAYDTYDDLSMGQMKFEKAPDGSWVRRAKIPPAQARGQG</sequence>
<accession>A0A438DV46</accession>
<evidence type="ECO:0000259" key="1">
    <source>
        <dbReference type="Pfam" id="PF07727"/>
    </source>
</evidence>
<dbReference type="EMBL" id="QGNW01001487">
    <property type="protein sequence ID" value="RVW39386.1"/>
    <property type="molecule type" value="Genomic_DNA"/>
</dbReference>
<proteinExistence type="predicted"/>
<name>A0A438DV46_VITVI</name>
<protein>
    <recommendedName>
        <fullName evidence="1">Reverse transcriptase Ty1/copia-type domain-containing protein</fullName>
    </recommendedName>
</protein>
<dbReference type="AlphaFoldDB" id="A0A438DV46"/>